<accession>A0A6G1JR67</accession>
<dbReference type="InterPro" id="IPR001670">
    <property type="entry name" value="ADH_Fe/GldA"/>
</dbReference>
<evidence type="ECO:0000313" key="5">
    <source>
        <dbReference type="Proteomes" id="UP000799428"/>
    </source>
</evidence>
<dbReference type="Gene3D" id="1.20.1090.10">
    <property type="entry name" value="Dehydroquinate synthase-like - alpha domain"/>
    <property type="match status" value="1"/>
</dbReference>
<evidence type="ECO:0000259" key="3">
    <source>
        <dbReference type="Pfam" id="PF25137"/>
    </source>
</evidence>
<organism evidence="4 5">
    <name type="scientific">Pleomassaria siparia CBS 279.74</name>
    <dbReference type="NCBI Taxonomy" id="1314801"/>
    <lineage>
        <taxon>Eukaryota</taxon>
        <taxon>Fungi</taxon>
        <taxon>Dikarya</taxon>
        <taxon>Ascomycota</taxon>
        <taxon>Pezizomycotina</taxon>
        <taxon>Dothideomycetes</taxon>
        <taxon>Pleosporomycetidae</taxon>
        <taxon>Pleosporales</taxon>
        <taxon>Pleomassariaceae</taxon>
        <taxon>Pleomassaria</taxon>
    </lineage>
</organism>
<dbReference type="Proteomes" id="UP000799428">
    <property type="component" value="Unassembled WGS sequence"/>
</dbReference>
<dbReference type="PANTHER" id="PTHR11496">
    <property type="entry name" value="ALCOHOL DEHYDROGENASE"/>
    <property type="match status" value="1"/>
</dbReference>
<dbReference type="SUPFAM" id="SSF56796">
    <property type="entry name" value="Dehydroquinate synthase-like"/>
    <property type="match status" value="1"/>
</dbReference>
<dbReference type="Gene3D" id="3.40.50.1970">
    <property type="match status" value="1"/>
</dbReference>
<proteinExistence type="predicted"/>
<dbReference type="GO" id="GO:0004022">
    <property type="term" value="F:alcohol dehydrogenase (NAD+) activity"/>
    <property type="evidence" value="ECO:0007669"/>
    <property type="project" value="TreeGrafter"/>
</dbReference>
<dbReference type="InterPro" id="IPR056798">
    <property type="entry name" value="ADH_Fe_C"/>
</dbReference>
<dbReference type="GO" id="GO:0005739">
    <property type="term" value="C:mitochondrion"/>
    <property type="evidence" value="ECO:0007669"/>
    <property type="project" value="TreeGrafter"/>
</dbReference>
<dbReference type="AlphaFoldDB" id="A0A6G1JR67"/>
<dbReference type="EMBL" id="MU005793">
    <property type="protein sequence ID" value="KAF2702721.1"/>
    <property type="molecule type" value="Genomic_DNA"/>
</dbReference>
<reference evidence="4" key="1">
    <citation type="journal article" date="2020" name="Stud. Mycol.">
        <title>101 Dothideomycetes genomes: a test case for predicting lifestyles and emergence of pathogens.</title>
        <authorList>
            <person name="Haridas S."/>
            <person name="Albert R."/>
            <person name="Binder M."/>
            <person name="Bloem J."/>
            <person name="Labutti K."/>
            <person name="Salamov A."/>
            <person name="Andreopoulos B."/>
            <person name="Baker S."/>
            <person name="Barry K."/>
            <person name="Bills G."/>
            <person name="Bluhm B."/>
            <person name="Cannon C."/>
            <person name="Castanera R."/>
            <person name="Culley D."/>
            <person name="Daum C."/>
            <person name="Ezra D."/>
            <person name="Gonzalez J."/>
            <person name="Henrissat B."/>
            <person name="Kuo A."/>
            <person name="Liang C."/>
            <person name="Lipzen A."/>
            <person name="Lutzoni F."/>
            <person name="Magnuson J."/>
            <person name="Mondo S."/>
            <person name="Nolan M."/>
            <person name="Ohm R."/>
            <person name="Pangilinan J."/>
            <person name="Park H.-J."/>
            <person name="Ramirez L."/>
            <person name="Alfaro M."/>
            <person name="Sun H."/>
            <person name="Tritt A."/>
            <person name="Yoshinaga Y."/>
            <person name="Zwiers L.-H."/>
            <person name="Turgeon B."/>
            <person name="Goodwin S."/>
            <person name="Spatafora J."/>
            <person name="Crous P."/>
            <person name="Grigoriev I."/>
        </authorList>
    </citation>
    <scope>NUCLEOTIDE SEQUENCE</scope>
    <source>
        <strain evidence="4">CBS 279.74</strain>
    </source>
</reference>
<dbReference type="CDD" id="cd08192">
    <property type="entry name" value="MAR-like"/>
    <property type="match status" value="1"/>
</dbReference>
<evidence type="ECO:0000256" key="1">
    <source>
        <dbReference type="ARBA" id="ARBA00023002"/>
    </source>
</evidence>
<name>A0A6G1JR67_9PLEO</name>
<sequence length="428" mass="46501">MDEDQETYKLAFTEPLGTNLAGIPVQGLDLPSPWVSYGRPYYESCAKHVRDTFNASRIYIIASRSLTRNTDKVDKLVNALGKDNVVGVRNGMTPHTLWSDILSITAECRDLETDCVVTIGAGSITDGAKLVVLCLANNITTLGELSHYAVGNPNPPSDIQEPTVPLVTIPTSLSGGEYFSLAGGTHDTTKQKHGFLHSGMGAKLVIIDPELCLTTPEYHWLSTGIRSVDHCVEALCSLEATPESDEGAETGLRLLVPSLLMCKRDRENIEARHKCQMAVIHAMGSVRVGVPMGGSHAIGHQLGPLGVPHGITSCIMMPAVMKYNIKHGTSNPEIAHRQSHVKSILWSDPEVSKTLAKAGLREETDDTGELLNAIIRALGLPRTLKELHIDKELIPELSKHALEDFWAPTNPVPLLKMEQVQEILEAVA</sequence>
<feature type="domain" description="Alcohol dehydrogenase iron-type/glycerol dehydrogenase GldA" evidence="2">
    <location>
        <begin position="49"/>
        <end position="209"/>
    </location>
</feature>
<dbReference type="InterPro" id="IPR039697">
    <property type="entry name" value="Alcohol_dehydrogenase_Fe"/>
</dbReference>
<gene>
    <name evidence="4" type="ORF">K504DRAFT_444988</name>
</gene>
<keyword evidence="5" id="KW-1185">Reference proteome</keyword>
<dbReference type="OrthoDB" id="339764at2759"/>
<dbReference type="Pfam" id="PF00465">
    <property type="entry name" value="Fe-ADH"/>
    <property type="match status" value="1"/>
</dbReference>
<dbReference type="PANTHER" id="PTHR11496:SF107">
    <property type="entry name" value="ALCOHOL DEHYDROGENASE, PUTATIVE (AFU_ORTHOLOGUE AFUA_1G06800)-RELATED"/>
    <property type="match status" value="1"/>
</dbReference>
<feature type="domain" description="Fe-containing alcohol dehydrogenase-like C-terminal" evidence="3">
    <location>
        <begin position="222"/>
        <end position="426"/>
    </location>
</feature>
<protein>
    <submittedName>
        <fullName evidence="4">Putative Fe-containing alcohol dehydrogenase</fullName>
    </submittedName>
</protein>
<evidence type="ECO:0000259" key="2">
    <source>
        <dbReference type="Pfam" id="PF00465"/>
    </source>
</evidence>
<dbReference type="Pfam" id="PF25137">
    <property type="entry name" value="ADH_Fe_C"/>
    <property type="match status" value="1"/>
</dbReference>
<evidence type="ECO:0000313" key="4">
    <source>
        <dbReference type="EMBL" id="KAF2702721.1"/>
    </source>
</evidence>
<keyword evidence="1" id="KW-0560">Oxidoreductase</keyword>
<dbReference type="GO" id="GO:0046872">
    <property type="term" value="F:metal ion binding"/>
    <property type="evidence" value="ECO:0007669"/>
    <property type="project" value="InterPro"/>
</dbReference>